<keyword evidence="2" id="KW-1185">Reference proteome</keyword>
<organism evidence="1 2">
    <name type="scientific">Paenibacillus solisilvae</name>
    <dbReference type="NCBI Taxonomy" id="2486751"/>
    <lineage>
        <taxon>Bacteria</taxon>
        <taxon>Bacillati</taxon>
        <taxon>Bacillota</taxon>
        <taxon>Bacilli</taxon>
        <taxon>Bacillales</taxon>
        <taxon>Paenibacillaceae</taxon>
        <taxon>Paenibacillus</taxon>
    </lineage>
</organism>
<dbReference type="InterPro" id="IPR032466">
    <property type="entry name" value="Metal_Hydrolase"/>
</dbReference>
<evidence type="ECO:0000313" key="2">
    <source>
        <dbReference type="Proteomes" id="UP001596047"/>
    </source>
</evidence>
<dbReference type="EMBL" id="JBHSOW010000040">
    <property type="protein sequence ID" value="MFC5649620.1"/>
    <property type="molecule type" value="Genomic_DNA"/>
</dbReference>
<gene>
    <name evidence="1" type="ORF">ACFPYJ_10905</name>
</gene>
<dbReference type="Proteomes" id="UP001596047">
    <property type="component" value="Unassembled WGS sequence"/>
</dbReference>
<name>A0ABW0VUR5_9BACL</name>
<proteinExistence type="predicted"/>
<sequence length="440" mass="49581">MSANQAQLHNQGISSQSGLEAVIRRMTTEARVIDMHTHLYAEAFSEHLLWGIDELLHYHYLTAEFFRHTDLTYDEYWSLDSASRAEAVWQTLFVDRSPISEAASGVLTALNRLGLSPAQYGRDLNAYRAAFAAKSASQQVSDVLEAAKVQRIVMTNDPFDSKERTVWQSGSGKSDPRFDAALRIDKLLLDWPAAAHDLRGQGYAVEDDASAPATLQEVKRFLQDWAVRMDALYIMVSLPGDARYAAGDASHTLTVLLDGAVIPVCLKLGLPLALMIGVRRQVNPLLKLAGDMSMRSDLSLLEGIAKRYTNLELLITVLARENQHELAVLSRKFRNITLFGCWWFLHTESMIRELTEFRVELLGTSFIPQHSDCRVLEQLINKWEYSRGILADILIHKYGRLLKDGWELTEADISRDVEAYFGGTFLRVLENAKRNRIAAP</sequence>
<reference evidence="2" key="1">
    <citation type="journal article" date="2019" name="Int. J. Syst. Evol. Microbiol.">
        <title>The Global Catalogue of Microorganisms (GCM) 10K type strain sequencing project: providing services to taxonomists for standard genome sequencing and annotation.</title>
        <authorList>
            <consortium name="The Broad Institute Genomics Platform"/>
            <consortium name="The Broad Institute Genome Sequencing Center for Infectious Disease"/>
            <person name="Wu L."/>
            <person name="Ma J."/>
        </authorList>
    </citation>
    <scope>NUCLEOTIDE SEQUENCE [LARGE SCALE GENOMIC DNA]</scope>
    <source>
        <strain evidence="2">CGMCC 1.3240</strain>
    </source>
</reference>
<dbReference type="SUPFAM" id="SSF51556">
    <property type="entry name" value="Metallo-dependent hydrolases"/>
    <property type="match status" value="1"/>
</dbReference>
<protein>
    <submittedName>
        <fullName evidence="1">Glucuronate isomerase</fullName>
    </submittedName>
</protein>
<keyword evidence="1" id="KW-0413">Isomerase</keyword>
<dbReference type="Gene3D" id="3.20.20.140">
    <property type="entry name" value="Metal-dependent hydrolases"/>
    <property type="match status" value="1"/>
</dbReference>
<dbReference type="RefSeq" id="WP_379188152.1">
    <property type="nucleotide sequence ID" value="NZ_JBHSOW010000040.1"/>
</dbReference>
<dbReference type="Gene3D" id="1.10.2020.10">
    <property type="entry name" value="uronate isomerase, domain 2, chain A"/>
    <property type="match status" value="1"/>
</dbReference>
<evidence type="ECO:0000313" key="1">
    <source>
        <dbReference type="EMBL" id="MFC5649620.1"/>
    </source>
</evidence>
<accession>A0ABW0VUR5</accession>
<comment type="caution">
    <text evidence="1">The sequence shown here is derived from an EMBL/GenBank/DDBJ whole genome shotgun (WGS) entry which is preliminary data.</text>
</comment>
<dbReference type="GO" id="GO:0016853">
    <property type="term" value="F:isomerase activity"/>
    <property type="evidence" value="ECO:0007669"/>
    <property type="project" value="UniProtKB-KW"/>
</dbReference>